<dbReference type="AlphaFoldDB" id="A0A101FYZ7"/>
<proteinExistence type="predicted"/>
<comment type="caution">
    <text evidence="1">The sequence shown here is derived from an EMBL/GenBank/DDBJ whole genome shotgun (WGS) entry which is preliminary data.</text>
</comment>
<evidence type="ECO:0000313" key="2">
    <source>
        <dbReference type="Proteomes" id="UP000064249"/>
    </source>
</evidence>
<sequence>MTKIENFESVYTASGNLDGEMMKNFLLAHGVESILLGESAGTTYGLTTTPLGKIEVMVKLEDIETAHKLIQQYENGFFED</sequence>
<dbReference type="Proteomes" id="UP000064249">
    <property type="component" value="Unassembled WGS sequence"/>
</dbReference>
<reference evidence="1 2" key="1">
    <citation type="journal article" date="2015" name="MBio">
        <title>Genome-Resolved Metagenomic Analysis Reveals Roles for Candidate Phyla and Other Microbial Community Members in Biogeochemical Transformations in Oil Reservoirs.</title>
        <authorList>
            <person name="Hu P."/>
            <person name="Tom L."/>
            <person name="Singh A."/>
            <person name="Thomas B.C."/>
            <person name="Baker B.J."/>
            <person name="Piceno Y.M."/>
            <person name="Andersen G.L."/>
            <person name="Banfield J.F."/>
        </authorList>
    </citation>
    <scope>NUCLEOTIDE SEQUENCE [LARGE SCALE GENOMIC DNA]</scope>
    <source>
        <strain evidence="1">46_16</strain>
    </source>
</reference>
<accession>A0A101FYZ7</accession>
<organism evidence="1 2">
    <name type="scientific">Anaerolinea thermophila</name>
    <dbReference type="NCBI Taxonomy" id="167964"/>
    <lineage>
        <taxon>Bacteria</taxon>
        <taxon>Bacillati</taxon>
        <taxon>Chloroflexota</taxon>
        <taxon>Anaerolineae</taxon>
        <taxon>Anaerolineales</taxon>
        <taxon>Anaerolineaceae</taxon>
        <taxon>Anaerolinea</taxon>
    </lineage>
</organism>
<gene>
    <name evidence="1" type="ORF">XD73_0243</name>
</gene>
<evidence type="ECO:0008006" key="3">
    <source>
        <dbReference type="Google" id="ProtNLM"/>
    </source>
</evidence>
<protein>
    <recommendedName>
        <fullName evidence="3">DUF2007 domain-containing protein</fullName>
    </recommendedName>
</protein>
<dbReference type="EMBL" id="LGFU01000004">
    <property type="protein sequence ID" value="KUK46922.1"/>
    <property type="molecule type" value="Genomic_DNA"/>
</dbReference>
<name>A0A101FYZ7_9CHLR</name>
<evidence type="ECO:0000313" key="1">
    <source>
        <dbReference type="EMBL" id="KUK46922.1"/>
    </source>
</evidence>